<gene>
    <name evidence="3" type="ORF">TCAL_16110</name>
</gene>
<dbReference type="Gene3D" id="1.20.1070.10">
    <property type="entry name" value="Rhodopsin 7-helix transmembrane proteins"/>
    <property type="match status" value="1"/>
</dbReference>
<sequence length="170" mass="19399">MTANQLRAKECVQHNRNPGEPPEEMENTSGSDFDHSEVDGGNSQINLEVIQISSPPKKAKRRNFLKRISKHNERRRRVEDNLAIVFMGFILVFLCCHAPRICLDIHELFTLKHANECRSHGFRGFPAWSLIAIHVSHVLLVLNAATNILIYCSLSSKFREEFKAVFCNGK</sequence>
<dbReference type="InterPro" id="IPR052954">
    <property type="entry name" value="GPCR-Ligand_Int"/>
</dbReference>
<accession>A0A553PPW7</accession>
<feature type="transmembrane region" description="Helical" evidence="2">
    <location>
        <begin position="131"/>
        <end position="154"/>
    </location>
</feature>
<dbReference type="PANTHER" id="PTHR46641">
    <property type="entry name" value="FMRFAMIDE RECEPTOR-RELATED"/>
    <property type="match status" value="1"/>
</dbReference>
<evidence type="ECO:0000313" key="4">
    <source>
        <dbReference type="Proteomes" id="UP000318571"/>
    </source>
</evidence>
<feature type="transmembrane region" description="Helical" evidence="2">
    <location>
        <begin position="82"/>
        <end position="101"/>
    </location>
</feature>
<dbReference type="AlphaFoldDB" id="A0A553PPW7"/>
<keyword evidence="4" id="KW-1185">Reference proteome</keyword>
<evidence type="ECO:0000256" key="2">
    <source>
        <dbReference type="SAM" id="Phobius"/>
    </source>
</evidence>
<name>A0A553PPW7_TIGCA</name>
<evidence type="ECO:0000313" key="3">
    <source>
        <dbReference type="EMBL" id="TRY79732.1"/>
    </source>
</evidence>
<evidence type="ECO:0008006" key="5">
    <source>
        <dbReference type="Google" id="ProtNLM"/>
    </source>
</evidence>
<organism evidence="3 4">
    <name type="scientific">Tigriopus californicus</name>
    <name type="common">Marine copepod</name>
    <dbReference type="NCBI Taxonomy" id="6832"/>
    <lineage>
        <taxon>Eukaryota</taxon>
        <taxon>Metazoa</taxon>
        <taxon>Ecdysozoa</taxon>
        <taxon>Arthropoda</taxon>
        <taxon>Crustacea</taxon>
        <taxon>Multicrustacea</taxon>
        <taxon>Hexanauplia</taxon>
        <taxon>Copepoda</taxon>
        <taxon>Harpacticoida</taxon>
        <taxon>Harpacticidae</taxon>
        <taxon>Tigriopus</taxon>
    </lineage>
</organism>
<keyword evidence="2" id="KW-0812">Transmembrane</keyword>
<comment type="caution">
    <text evidence="3">The sequence shown here is derived from an EMBL/GenBank/DDBJ whole genome shotgun (WGS) entry which is preliminary data.</text>
</comment>
<feature type="region of interest" description="Disordered" evidence="1">
    <location>
        <begin position="1"/>
        <end position="40"/>
    </location>
</feature>
<dbReference type="Proteomes" id="UP000318571">
    <property type="component" value="Chromosome 6"/>
</dbReference>
<protein>
    <recommendedName>
        <fullName evidence="5">G-protein coupled receptors family 1 profile domain-containing protein</fullName>
    </recommendedName>
</protein>
<dbReference type="PANTHER" id="PTHR46641:SF2">
    <property type="entry name" value="FMRFAMIDE RECEPTOR"/>
    <property type="match status" value="1"/>
</dbReference>
<reference evidence="3 4" key="1">
    <citation type="journal article" date="2018" name="Nat. Ecol. Evol.">
        <title>Genomic signatures of mitonuclear coevolution across populations of Tigriopus californicus.</title>
        <authorList>
            <person name="Barreto F.S."/>
            <person name="Watson E.T."/>
            <person name="Lima T.G."/>
            <person name="Willett C.S."/>
            <person name="Edmands S."/>
            <person name="Li W."/>
            <person name="Burton R.S."/>
        </authorList>
    </citation>
    <scope>NUCLEOTIDE SEQUENCE [LARGE SCALE GENOMIC DNA]</scope>
    <source>
        <strain evidence="3 4">San Diego</strain>
    </source>
</reference>
<proteinExistence type="predicted"/>
<evidence type="ECO:0000256" key="1">
    <source>
        <dbReference type="SAM" id="MobiDB-lite"/>
    </source>
</evidence>
<dbReference type="EMBL" id="VCGU01000002">
    <property type="protein sequence ID" value="TRY79732.1"/>
    <property type="molecule type" value="Genomic_DNA"/>
</dbReference>
<keyword evidence="2" id="KW-1133">Transmembrane helix</keyword>
<keyword evidence="2" id="KW-0472">Membrane</keyword>
<dbReference type="SUPFAM" id="SSF81321">
    <property type="entry name" value="Family A G protein-coupled receptor-like"/>
    <property type="match status" value="1"/>
</dbReference>